<proteinExistence type="predicted"/>
<dbReference type="Proteomes" id="UP000176445">
    <property type="component" value="Unassembled WGS sequence"/>
</dbReference>
<name>A0A1F6CR23_9BACT</name>
<gene>
    <name evidence="2" type="ORF">A2704_02490</name>
</gene>
<organism evidence="2 3">
    <name type="scientific">Candidatus Kaiserbacteria bacterium RIFCSPHIGHO2_01_FULL_54_36b</name>
    <dbReference type="NCBI Taxonomy" id="1798483"/>
    <lineage>
        <taxon>Bacteria</taxon>
        <taxon>Candidatus Kaiseribacteriota</taxon>
    </lineage>
</organism>
<reference evidence="2 3" key="1">
    <citation type="journal article" date="2016" name="Nat. Commun.">
        <title>Thousands of microbial genomes shed light on interconnected biogeochemical processes in an aquifer system.</title>
        <authorList>
            <person name="Anantharaman K."/>
            <person name="Brown C.T."/>
            <person name="Hug L.A."/>
            <person name="Sharon I."/>
            <person name="Castelle C.J."/>
            <person name="Probst A.J."/>
            <person name="Thomas B.C."/>
            <person name="Singh A."/>
            <person name="Wilkins M.J."/>
            <person name="Karaoz U."/>
            <person name="Brodie E.L."/>
            <person name="Williams K.H."/>
            <person name="Hubbard S.S."/>
            <person name="Banfield J.F."/>
        </authorList>
    </citation>
    <scope>NUCLEOTIDE SEQUENCE [LARGE SCALE GENOMIC DNA]</scope>
</reference>
<keyword evidence="1" id="KW-0812">Transmembrane</keyword>
<dbReference type="EMBL" id="MFKW01000020">
    <property type="protein sequence ID" value="OGG51629.1"/>
    <property type="molecule type" value="Genomic_DNA"/>
</dbReference>
<evidence type="ECO:0000313" key="3">
    <source>
        <dbReference type="Proteomes" id="UP000176445"/>
    </source>
</evidence>
<feature type="transmembrane region" description="Helical" evidence="1">
    <location>
        <begin position="7"/>
        <end position="23"/>
    </location>
</feature>
<feature type="transmembrane region" description="Helical" evidence="1">
    <location>
        <begin position="80"/>
        <end position="101"/>
    </location>
</feature>
<evidence type="ECO:0000313" key="2">
    <source>
        <dbReference type="EMBL" id="OGG51629.1"/>
    </source>
</evidence>
<evidence type="ECO:0000256" key="1">
    <source>
        <dbReference type="SAM" id="Phobius"/>
    </source>
</evidence>
<keyword evidence="1" id="KW-1133">Transmembrane helix</keyword>
<sequence length="107" mass="11978">MSWLKITLIIEGVLGFFLIGWMASQYEGGGGVDEFLAVFVMFGIFLVTAMVTGITVVIFKAFPLLRGGVVPERDKRMIKIAGIMLLLLVVWIVYPRLWIFIANNLPN</sequence>
<accession>A0A1F6CR23</accession>
<comment type="caution">
    <text evidence="2">The sequence shown here is derived from an EMBL/GenBank/DDBJ whole genome shotgun (WGS) entry which is preliminary data.</text>
</comment>
<protein>
    <submittedName>
        <fullName evidence="2">Uncharacterized protein</fullName>
    </submittedName>
</protein>
<feature type="transmembrane region" description="Helical" evidence="1">
    <location>
        <begin position="35"/>
        <end position="59"/>
    </location>
</feature>
<keyword evidence="1" id="KW-0472">Membrane</keyword>
<dbReference type="AlphaFoldDB" id="A0A1F6CR23"/>